<feature type="coiled-coil region" evidence="2">
    <location>
        <begin position="398"/>
        <end position="516"/>
    </location>
</feature>
<dbReference type="PATRIC" id="fig|420247.28.peg.690"/>
<dbReference type="SUPFAM" id="SSF52540">
    <property type="entry name" value="P-loop containing nucleoside triphosphate hydrolases"/>
    <property type="match status" value="1"/>
</dbReference>
<keyword evidence="5" id="KW-1185">Reference proteome</keyword>
<dbReference type="Pfam" id="PF13476">
    <property type="entry name" value="AAA_23"/>
    <property type="match status" value="1"/>
</dbReference>
<feature type="domain" description="Rad50/SbcC-type AAA" evidence="3">
    <location>
        <begin position="5"/>
        <end position="289"/>
    </location>
</feature>
<dbReference type="EMBL" id="CP000678">
    <property type="protein sequence ID" value="ABQ86898.1"/>
    <property type="molecule type" value="Genomic_DNA"/>
</dbReference>
<gene>
    <name evidence="4" type="ordered locus">Msm_0693</name>
</gene>
<dbReference type="RefSeq" id="WP_011954049.1">
    <property type="nucleotide sequence ID" value="NC_009515.1"/>
</dbReference>
<dbReference type="InterPro" id="IPR027417">
    <property type="entry name" value="P-loop_NTPase"/>
</dbReference>
<dbReference type="PANTHER" id="PTHR32114">
    <property type="entry name" value="ABC TRANSPORTER ABCH.3"/>
    <property type="match status" value="1"/>
</dbReference>
<sequence>MYLDSIEITNFRPFYGTQKIDFGFNDLENLTIILADNGSGKTSLVNALTWCLYGEELHDVRNKSEPLYNLRAAKELESNENSINEVKVEVKIRFYSFEDEKKKYFSIYRSLSFQKWGNGKWGDAFADHLIVDETDKDILEDGVAQNAINNKIPKEMFQYFFFNGATLSNYFKNESELSLKTSIEQISQVGLIDKVYDHLVKTSDSINKRFNKKKPKGSVNYNKLINEKMQEQQHKESEIKDNHNKIDIAIRNVNKCVEKLKQVDSGYVNELTQKRKNKESMEKKLKQNIKEDRKNYEKLILELFPIAVLFDELVDSINIADDARKKKTAPPQIERDLLNDILEDGFCICGVKLEDHPECVTELKKRLNNTSKIKQEVFYEDYYDLKKVLTKLKDLPKIESLRRSIKQNEENINEINIQINQISDELAEFDIEDVREYERQSQKNKKIIEDLRKRNKSLSADINTLKKDIEKLKRKRSEAGELEGELKILNNKIKFCEEAITILSDLNNNVQKHIREKVNDKTRKQFTSINWAYDKYRDVTIKDDYKIVITKSTGQKITPGDLSDGEENLLALSFMMALHSLSGFEIPLIIDAPLEKLDKSKRIEFISGLHEYTSDKQIIFLFTDSQYTDDVRANMLQNIADEYELKPYENKTEIVKHG</sequence>
<keyword evidence="1 2" id="KW-0175">Coiled coil</keyword>
<reference evidence="4 5" key="1">
    <citation type="journal article" date="2007" name="Proc. Natl. Acad. Sci. U.S.A.">
        <title>Genomic and metabolic adaptations of Methanobrevibacter smithii to the human gut.</title>
        <authorList>
            <person name="Samuel B.S."/>
            <person name="Hansen E.E."/>
            <person name="Manchester J.K."/>
            <person name="Coutinho P.M."/>
            <person name="Henrissat B."/>
            <person name="Fulton R."/>
            <person name="Latreille P."/>
            <person name="Kim K."/>
            <person name="Wilson R.K."/>
            <person name="Gordon J.I."/>
        </authorList>
    </citation>
    <scope>NUCLEOTIDE SEQUENCE [LARGE SCALE GENOMIC DNA]</scope>
    <source>
        <strain evidence="5">ATCC 35061 / DSM 861 / OCM 144 / PS</strain>
    </source>
</reference>
<name>A5UL20_METS3</name>
<protein>
    <submittedName>
        <fullName evidence="4">ATPase involved in DNA repair, SbcC</fullName>
    </submittedName>
</protein>
<dbReference type="STRING" id="420247.Msm_0693"/>
<dbReference type="GeneID" id="78817322"/>
<dbReference type="BioCyc" id="MSMI420247:GHWZ-706-MONOMER"/>
<evidence type="ECO:0000256" key="1">
    <source>
        <dbReference type="ARBA" id="ARBA00023054"/>
    </source>
</evidence>
<evidence type="ECO:0000313" key="4">
    <source>
        <dbReference type="EMBL" id="ABQ86898.1"/>
    </source>
</evidence>
<dbReference type="EnsemblBacteria" id="ABQ86898">
    <property type="protein sequence ID" value="ABQ86898"/>
    <property type="gene ID" value="Msm_0693"/>
</dbReference>
<evidence type="ECO:0000259" key="3">
    <source>
        <dbReference type="Pfam" id="PF13476"/>
    </source>
</evidence>
<proteinExistence type="predicted"/>
<evidence type="ECO:0000256" key="2">
    <source>
        <dbReference type="SAM" id="Coils"/>
    </source>
</evidence>
<dbReference type="PANTHER" id="PTHR32114:SF2">
    <property type="entry name" value="ABC TRANSPORTER ABCH.3"/>
    <property type="match status" value="1"/>
</dbReference>
<dbReference type="KEGG" id="msi:Msm_0693"/>
<dbReference type="Gene3D" id="3.40.50.300">
    <property type="entry name" value="P-loop containing nucleotide triphosphate hydrolases"/>
    <property type="match status" value="2"/>
</dbReference>
<dbReference type="HOGENOM" id="CLU_024631_1_0_2"/>
<accession>A5UL20</accession>
<organism evidence="4 5">
    <name type="scientific">Methanobrevibacter smithii (strain ATCC 35061 / DSM 861 / OCM 144 / PS)</name>
    <dbReference type="NCBI Taxonomy" id="420247"/>
    <lineage>
        <taxon>Archaea</taxon>
        <taxon>Methanobacteriati</taxon>
        <taxon>Methanobacteriota</taxon>
        <taxon>Methanomada group</taxon>
        <taxon>Methanobacteria</taxon>
        <taxon>Methanobacteriales</taxon>
        <taxon>Methanobacteriaceae</taxon>
        <taxon>Methanobrevibacter</taxon>
    </lineage>
</organism>
<dbReference type="Proteomes" id="UP000001992">
    <property type="component" value="Chromosome"/>
</dbReference>
<dbReference type="InterPro" id="IPR038729">
    <property type="entry name" value="Rad50/SbcC_AAA"/>
</dbReference>
<dbReference type="AlphaFoldDB" id="A5UL20"/>
<dbReference type="eggNOG" id="arCOG00373">
    <property type="taxonomic scope" value="Archaea"/>
</dbReference>
<feature type="coiled-coil region" evidence="2">
    <location>
        <begin position="268"/>
        <end position="302"/>
    </location>
</feature>
<evidence type="ECO:0000313" key="5">
    <source>
        <dbReference type="Proteomes" id="UP000001992"/>
    </source>
</evidence>